<protein>
    <recommendedName>
        <fullName evidence="3">DUF3892 domain-containing protein</fullName>
    </recommendedName>
</protein>
<comment type="caution">
    <text evidence="1">The sequence shown here is derived from an EMBL/GenBank/DDBJ whole genome shotgun (WGS) entry which is preliminary data.</text>
</comment>
<keyword evidence="2" id="KW-1185">Reference proteome</keyword>
<reference evidence="1 2" key="1">
    <citation type="submission" date="2013-05" db="EMBL/GenBank/DDBJ databases">
        <title>Genome assembly of Chondromyces apiculatus DSM 436.</title>
        <authorList>
            <person name="Sharma G."/>
            <person name="Khatri I."/>
            <person name="Kaur C."/>
            <person name="Mayilraj S."/>
            <person name="Subramanian S."/>
        </authorList>
    </citation>
    <scope>NUCLEOTIDE SEQUENCE [LARGE SCALE GENOMIC DNA]</scope>
    <source>
        <strain evidence="1 2">DSM 436</strain>
    </source>
</reference>
<evidence type="ECO:0000313" key="2">
    <source>
        <dbReference type="Proteomes" id="UP000019678"/>
    </source>
</evidence>
<dbReference type="InterPro" id="IPR024997">
    <property type="entry name" value="DUF3892"/>
</dbReference>
<proteinExistence type="predicted"/>
<dbReference type="STRING" id="1192034.CAP_3254"/>
<dbReference type="EMBL" id="ASRX01000024">
    <property type="protein sequence ID" value="EYF05337.1"/>
    <property type="molecule type" value="Genomic_DNA"/>
</dbReference>
<sequence>MSETHIIDGVIKTGSSAAHDGIASVGGEHAGRRWRDTQQQAIDNIKSRRVSCYVAPPNGPRVAVIIGERNGREYLKTANDGEQPNNLLSLRSCG</sequence>
<gene>
    <name evidence="1" type="ORF">CAP_3254</name>
</gene>
<dbReference type="AlphaFoldDB" id="A0A017T8N3"/>
<dbReference type="Proteomes" id="UP000019678">
    <property type="component" value="Unassembled WGS sequence"/>
</dbReference>
<dbReference type="RefSeq" id="WP_044241827.1">
    <property type="nucleotide sequence ID" value="NZ_ASRX01000024.1"/>
</dbReference>
<evidence type="ECO:0008006" key="3">
    <source>
        <dbReference type="Google" id="ProtNLM"/>
    </source>
</evidence>
<dbReference type="OrthoDB" id="826539at2"/>
<name>A0A017T8N3_9BACT</name>
<accession>A0A017T8N3</accession>
<dbReference type="Pfam" id="PF13031">
    <property type="entry name" value="DUF3892"/>
    <property type="match status" value="1"/>
</dbReference>
<evidence type="ECO:0000313" key="1">
    <source>
        <dbReference type="EMBL" id="EYF05337.1"/>
    </source>
</evidence>
<organism evidence="1 2">
    <name type="scientific">Chondromyces apiculatus DSM 436</name>
    <dbReference type="NCBI Taxonomy" id="1192034"/>
    <lineage>
        <taxon>Bacteria</taxon>
        <taxon>Pseudomonadati</taxon>
        <taxon>Myxococcota</taxon>
        <taxon>Polyangia</taxon>
        <taxon>Polyangiales</taxon>
        <taxon>Polyangiaceae</taxon>
        <taxon>Chondromyces</taxon>
    </lineage>
</organism>